<evidence type="ECO:0000313" key="2">
    <source>
        <dbReference type="Proteomes" id="UP001595445"/>
    </source>
</evidence>
<gene>
    <name evidence="1" type="ORF">ACFOD6_21965</name>
</gene>
<evidence type="ECO:0000313" key="1">
    <source>
        <dbReference type="EMBL" id="MFC3088717.1"/>
    </source>
</evidence>
<dbReference type="Proteomes" id="UP001595445">
    <property type="component" value="Unassembled WGS sequence"/>
</dbReference>
<sequence length="220" mass="24885">MTLKVIGAGFGRTGTLSLKLALEQLGFGPCYHLYEIREHPSFLAPWMAALGGQTPDWSKVFEGYVSQVDWPAAVYWKELHAAFPEAKVILTLRNPVAWFDSLQATIVPSVTIGSEYGDSEHARAVSEMVYRLIYKGLFKDRMTDRDFVLKVWQDHVDEVRRTVPPEQLLEFDVRQGWGPLCDFLGVPVPEAPFPRTNSTEDFLDRKPYLRERLAGAAKPG</sequence>
<proteinExistence type="predicted"/>
<organism evidence="1 2">
    <name type="scientific">Tabrizicola soli</name>
    <dbReference type="NCBI Taxonomy" id="2185115"/>
    <lineage>
        <taxon>Bacteria</taxon>
        <taxon>Pseudomonadati</taxon>
        <taxon>Pseudomonadota</taxon>
        <taxon>Alphaproteobacteria</taxon>
        <taxon>Rhodobacterales</taxon>
        <taxon>Paracoccaceae</taxon>
        <taxon>Tabrizicola</taxon>
    </lineage>
</organism>
<dbReference type="InterPro" id="IPR040632">
    <property type="entry name" value="Sulfotransfer_4"/>
</dbReference>
<dbReference type="Pfam" id="PF17784">
    <property type="entry name" value="Sulfotransfer_4"/>
    <property type="match status" value="1"/>
</dbReference>
<dbReference type="EC" id="2.8.2.-" evidence="1"/>
<dbReference type="RefSeq" id="WP_197643705.1">
    <property type="nucleotide sequence ID" value="NZ_JAEACP010000010.1"/>
</dbReference>
<dbReference type="Gene3D" id="3.40.50.300">
    <property type="entry name" value="P-loop containing nucleotide triphosphate hydrolases"/>
    <property type="match status" value="1"/>
</dbReference>
<reference evidence="2" key="1">
    <citation type="journal article" date="2019" name="Int. J. Syst. Evol. Microbiol.">
        <title>The Global Catalogue of Microorganisms (GCM) 10K type strain sequencing project: providing services to taxonomists for standard genome sequencing and annotation.</title>
        <authorList>
            <consortium name="The Broad Institute Genomics Platform"/>
            <consortium name="The Broad Institute Genome Sequencing Center for Infectious Disease"/>
            <person name="Wu L."/>
            <person name="Ma J."/>
        </authorList>
    </citation>
    <scope>NUCLEOTIDE SEQUENCE [LARGE SCALE GENOMIC DNA]</scope>
    <source>
        <strain evidence="2">KCTC 62102</strain>
    </source>
</reference>
<keyword evidence="2" id="KW-1185">Reference proteome</keyword>
<dbReference type="PANTHER" id="PTHR36978">
    <property type="entry name" value="P-LOOP CONTAINING NUCLEOTIDE TRIPHOSPHATE HYDROLASE"/>
    <property type="match status" value="1"/>
</dbReference>
<dbReference type="SUPFAM" id="SSF52540">
    <property type="entry name" value="P-loop containing nucleoside triphosphate hydrolases"/>
    <property type="match status" value="1"/>
</dbReference>
<comment type="caution">
    <text evidence="1">The sequence shown here is derived from an EMBL/GenBank/DDBJ whole genome shotgun (WGS) entry which is preliminary data.</text>
</comment>
<dbReference type="PANTHER" id="PTHR36978:SF4">
    <property type="entry name" value="P-LOOP CONTAINING NUCLEOSIDE TRIPHOSPHATE HYDROLASE PROTEIN"/>
    <property type="match status" value="1"/>
</dbReference>
<name>A0ABV7DZZ2_9RHOB</name>
<accession>A0ABV7DZZ2</accession>
<keyword evidence="1" id="KW-0808">Transferase</keyword>
<protein>
    <submittedName>
        <fullName evidence="1">Sulfotransferase family protein</fullName>
        <ecNumber evidence="1">2.8.2.-</ecNumber>
    </submittedName>
</protein>
<dbReference type="EMBL" id="JBHRSM010000054">
    <property type="protein sequence ID" value="MFC3088717.1"/>
    <property type="molecule type" value="Genomic_DNA"/>
</dbReference>
<dbReference type="InterPro" id="IPR027417">
    <property type="entry name" value="P-loop_NTPase"/>
</dbReference>
<dbReference type="GO" id="GO:0016740">
    <property type="term" value="F:transferase activity"/>
    <property type="evidence" value="ECO:0007669"/>
    <property type="project" value="UniProtKB-KW"/>
</dbReference>